<feature type="domain" description="Isochorismatase-like" evidence="2">
    <location>
        <begin position="5"/>
        <end position="146"/>
    </location>
</feature>
<reference evidence="3 4" key="1">
    <citation type="journal article" date="2018" name="Nat. Biotechnol.">
        <title>A standardized bacterial taxonomy based on genome phylogeny substantially revises the tree of life.</title>
        <authorList>
            <person name="Parks D.H."/>
            <person name="Chuvochina M."/>
            <person name="Waite D.W."/>
            <person name="Rinke C."/>
            <person name="Skarshewski A."/>
            <person name="Chaumeil P.A."/>
            <person name="Hugenholtz P."/>
        </authorList>
    </citation>
    <scope>NUCLEOTIDE SEQUENCE [LARGE SCALE GENOMIC DNA]</scope>
    <source>
        <strain evidence="3">UBA8844</strain>
    </source>
</reference>
<dbReference type="InterPro" id="IPR036380">
    <property type="entry name" value="Isochorismatase-like_sf"/>
</dbReference>
<evidence type="ECO:0000256" key="1">
    <source>
        <dbReference type="ARBA" id="ARBA00022801"/>
    </source>
</evidence>
<organism evidence="3 4">
    <name type="scientific">Gemmatimonas aurantiaca</name>
    <dbReference type="NCBI Taxonomy" id="173480"/>
    <lineage>
        <taxon>Bacteria</taxon>
        <taxon>Pseudomonadati</taxon>
        <taxon>Gemmatimonadota</taxon>
        <taxon>Gemmatimonadia</taxon>
        <taxon>Gemmatimonadales</taxon>
        <taxon>Gemmatimonadaceae</taxon>
        <taxon>Gemmatimonas</taxon>
    </lineage>
</organism>
<protein>
    <submittedName>
        <fullName evidence="3">Cysteine hydrolase</fullName>
    </submittedName>
</protein>
<evidence type="ECO:0000259" key="2">
    <source>
        <dbReference type="Pfam" id="PF00857"/>
    </source>
</evidence>
<evidence type="ECO:0000313" key="3">
    <source>
        <dbReference type="EMBL" id="HCT57685.1"/>
    </source>
</evidence>
<dbReference type="PANTHER" id="PTHR43540">
    <property type="entry name" value="PEROXYUREIDOACRYLATE/UREIDOACRYLATE AMIDOHYDROLASE-RELATED"/>
    <property type="match status" value="1"/>
</dbReference>
<dbReference type="SUPFAM" id="SSF52499">
    <property type="entry name" value="Isochorismatase-like hydrolases"/>
    <property type="match status" value="1"/>
</dbReference>
<dbReference type="AlphaFoldDB" id="A0A3D4V9B0"/>
<dbReference type="InterPro" id="IPR000868">
    <property type="entry name" value="Isochorismatase-like_dom"/>
</dbReference>
<dbReference type="OMA" id="MQNGVFA"/>
<proteinExistence type="predicted"/>
<dbReference type="InterPro" id="IPR050272">
    <property type="entry name" value="Isochorismatase-like_hydrls"/>
</dbReference>
<dbReference type="GO" id="GO:0016787">
    <property type="term" value="F:hydrolase activity"/>
    <property type="evidence" value="ECO:0007669"/>
    <property type="project" value="UniProtKB-KW"/>
</dbReference>
<dbReference type="PANTHER" id="PTHR43540:SF14">
    <property type="entry name" value="ISOCHORISMATASE"/>
    <property type="match status" value="1"/>
</dbReference>
<sequence>MSRQALMVIDVQRALCEGPEAAFEADVVIARIDALAARARAAGCPVIFVQHEGTNGYLERGTEGWALPPALHTSGDDHFVGKTTPDAFNRTPLADLLATLQVQELVVCGMHTEFCVDTTVRRALAHGFPVLLAGDAHTSNGNEHLSAAQVIAHHNVTLSNVTSFGPRVRIGRADTIVFSAA</sequence>
<name>A0A3D4V9B0_9BACT</name>
<dbReference type="EMBL" id="DPIY01000010">
    <property type="protein sequence ID" value="HCT57685.1"/>
    <property type="molecule type" value="Genomic_DNA"/>
</dbReference>
<dbReference type="Gene3D" id="3.40.50.850">
    <property type="entry name" value="Isochorismatase-like"/>
    <property type="match status" value="1"/>
</dbReference>
<keyword evidence="1 3" id="KW-0378">Hydrolase</keyword>
<dbReference type="Pfam" id="PF00857">
    <property type="entry name" value="Isochorismatase"/>
    <property type="match status" value="1"/>
</dbReference>
<dbReference type="Proteomes" id="UP000264071">
    <property type="component" value="Unassembled WGS sequence"/>
</dbReference>
<gene>
    <name evidence="3" type="ORF">DGD08_10840</name>
</gene>
<comment type="caution">
    <text evidence="3">The sequence shown here is derived from an EMBL/GenBank/DDBJ whole genome shotgun (WGS) entry which is preliminary data.</text>
</comment>
<evidence type="ECO:0000313" key="4">
    <source>
        <dbReference type="Proteomes" id="UP000264071"/>
    </source>
</evidence>
<accession>A0A3D4V9B0</accession>